<dbReference type="PIRSF" id="PIRSF017082">
    <property type="entry name" value="YflP"/>
    <property type="match status" value="1"/>
</dbReference>
<accession>A0ABP8GKM1</accession>
<dbReference type="Gene3D" id="3.40.190.10">
    <property type="entry name" value="Periplasmic binding protein-like II"/>
    <property type="match status" value="1"/>
</dbReference>
<dbReference type="PANTHER" id="PTHR42928:SF5">
    <property type="entry name" value="BLR1237 PROTEIN"/>
    <property type="match status" value="1"/>
</dbReference>
<dbReference type="InterPro" id="IPR005064">
    <property type="entry name" value="BUG"/>
</dbReference>
<feature type="chain" id="PRO_5045671117" evidence="2">
    <location>
        <begin position="18"/>
        <end position="314"/>
    </location>
</feature>
<proteinExistence type="inferred from homology"/>
<dbReference type="Proteomes" id="UP001501671">
    <property type="component" value="Unassembled WGS sequence"/>
</dbReference>
<dbReference type="SUPFAM" id="SSF53850">
    <property type="entry name" value="Periplasmic binding protein-like II"/>
    <property type="match status" value="1"/>
</dbReference>
<dbReference type="EMBL" id="BAABFO010000003">
    <property type="protein sequence ID" value="GAA4326055.1"/>
    <property type="molecule type" value="Genomic_DNA"/>
</dbReference>
<keyword evidence="2" id="KW-0732">Signal</keyword>
<evidence type="ECO:0000313" key="3">
    <source>
        <dbReference type="EMBL" id="GAA4326055.1"/>
    </source>
</evidence>
<comment type="similarity">
    <text evidence="1">Belongs to the UPF0065 (bug) family.</text>
</comment>
<sequence>MIAVLLGCAALAGAAQADEAWPAKPVRLVACCAGIIDAIARVVADEMTGDLKQPVVVETKPGASGMIGADFVAKSAPDGYTLFIGTNSTHAANQSLYVKVPYDYVHDFAPINGIAVGPIMMVVRADSPIKSVADLTAAARDKPGKLTFGWASSSTRVAMELYNQLAKVRIMSVPYKTNPQATTDLVGGQIDVMFADMATAVPMVKGGKLRPLAISGKRRVAVLPDVPTMEEAGVPGYDLTWWVAAWAPSKTPRDIVDRLNASIAKAIATPKALEFFKTIAVDPMPMTPGQLMQFQMAEHGKWGRVISLAGIEPQ</sequence>
<comment type="caution">
    <text evidence="3">The sequence shown here is derived from an EMBL/GenBank/DDBJ whole genome shotgun (WGS) entry which is preliminary data.</text>
</comment>
<dbReference type="PANTHER" id="PTHR42928">
    <property type="entry name" value="TRICARBOXYLATE-BINDING PROTEIN"/>
    <property type="match status" value="1"/>
</dbReference>
<dbReference type="Pfam" id="PF03401">
    <property type="entry name" value="TctC"/>
    <property type="match status" value="1"/>
</dbReference>
<protein>
    <submittedName>
        <fullName evidence="3">Tripartite tricarboxylate transporter substrate binding protein</fullName>
    </submittedName>
</protein>
<dbReference type="Gene3D" id="3.40.190.150">
    <property type="entry name" value="Bordetella uptake gene, domain 1"/>
    <property type="match status" value="1"/>
</dbReference>
<evidence type="ECO:0000256" key="2">
    <source>
        <dbReference type="SAM" id="SignalP"/>
    </source>
</evidence>
<feature type="signal peptide" evidence="2">
    <location>
        <begin position="1"/>
        <end position="17"/>
    </location>
</feature>
<dbReference type="RefSeq" id="WP_345246766.1">
    <property type="nucleotide sequence ID" value="NZ_BAABFO010000003.1"/>
</dbReference>
<reference evidence="4" key="1">
    <citation type="journal article" date="2019" name="Int. J. Syst. Evol. Microbiol.">
        <title>The Global Catalogue of Microorganisms (GCM) 10K type strain sequencing project: providing services to taxonomists for standard genome sequencing and annotation.</title>
        <authorList>
            <consortium name="The Broad Institute Genomics Platform"/>
            <consortium name="The Broad Institute Genome Sequencing Center for Infectious Disease"/>
            <person name="Wu L."/>
            <person name="Ma J."/>
        </authorList>
    </citation>
    <scope>NUCLEOTIDE SEQUENCE [LARGE SCALE GENOMIC DNA]</scope>
    <source>
        <strain evidence="4">JCM 17666</strain>
    </source>
</reference>
<name>A0ABP8GKM1_9BURK</name>
<keyword evidence="4" id="KW-1185">Reference proteome</keyword>
<gene>
    <name evidence="3" type="ORF">GCM10023144_09030</name>
</gene>
<dbReference type="CDD" id="cd07012">
    <property type="entry name" value="PBP2_Bug_TTT"/>
    <property type="match status" value="1"/>
</dbReference>
<organism evidence="3 4">
    <name type="scientific">Pigmentiphaga soli</name>
    <dbReference type="NCBI Taxonomy" id="1007095"/>
    <lineage>
        <taxon>Bacteria</taxon>
        <taxon>Pseudomonadati</taxon>
        <taxon>Pseudomonadota</taxon>
        <taxon>Betaproteobacteria</taxon>
        <taxon>Burkholderiales</taxon>
        <taxon>Alcaligenaceae</taxon>
        <taxon>Pigmentiphaga</taxon>
    </lineage>
</organism>
<evidence type="ECO:0000256" key="1">
    <source>
        <dbReference type="ARBA" id="ARBA00006987"/>
    </source>
</evidence>
<evidence type="ECO:0000313" key="4">
    <source>
        <dbReference type="Proteomes" id="UP001501671"/>
    </source>
</evidence>
<dbReference type="InterPro" id="IPR042100">
    <property type="entry name" value="Bug_dom1"/>
</dbReference>